<accession>A0ABR5A3U4</accession>
<dbReference type="Pfam" id="PF02522">
    <property type="entry name" value="Antibiotic_NAT"/>
    <property type="match status" value="1"/>
</dbReference>
<dbReference type="PANTHER" id="PTHR11104">
    <property type="entry name" value="AMINOGLYCOSIDE N3-ACETYLTRANSFERASE"/>
    <property type="match status" value="1"/>
</dbReference>
<dbReference type="InterPro" id="IPR003679">
    <property type="entry name" value="Amioglycoside_AcTrfase"/>
</dbReference>
<dbReference type="EMBL" id="JXAL01000017">
    <property type="protein sequence ID" value="KIL35715.1"/>
    <property type="molecule type" value="Genomic_DNA"/>
</dbReference>
<evidence type="ECO:0000256" key="1">
    <source>
        <dbReference type="ARBA" id="ARBA00006383"/>
    </source>
</evidence>
<organism evidence="5 6">
    <name type="scientific">Cohnella kolymensis</name>
    <dbReference type="NCBI Taxonomy" id="1590652"/>
    <lineage>
        <taxon>Bacteria</taxon>
        <taxon>Bacillati</taxon>
        <taxon>Bacillota</taxon>
        <taxon>Bacilli</taxon>
        <taxon>Bacillales</taxon>
        <taxon>Paenibacillaceae</taxon>
        <taxon>Cohnella</taxon>
    </lineage>
</organism>
<evidence type="ECO:0000256" key="2">
    <source>
        <dbReference type="ARBA" id="ARBA00022679"/>
    </source>
</evidence>
<evidence type="ECO:0000313" key="5">
    <source>
        <dbReference type="EMBL" id="KIL35715.1"/>
    </source>
</evidence>
<comment type="similarity">
    <text evidence="1 4">Belongs to the antibiotic N-acetyltransferase family.</text>
</comment>
<gene>
    <name evidence="5" type="ORF">SD71_12315</name>
</gene>
<keyword evidence="6" id="KW-1185">Reference proteome</keyword>
<protein>
    <recommendedName>
        <fullName evidence="4">Aminoglycoside N(3)-acetyltransferase</fullName>
        <ecNumber evidence="4">2.3.1.-</ecNumber>
    </recommendedName>
</protein>
<keyword evidence="2 4" id="KW-0808">Transferase</keyword>
<proteinExistence type="inferred from homology"/>
<dbReference type="EC" id="2.3.1.-" evidence="4"/>
<comment type="caution">
    <text evidence="5">The sequence shown here is derived from an EMBL/GenBank/DDBJ whole genome shotgun (WGS) entry which is preliminary data.</text>
</comment>
<dbReference type="InterPro" id="IPR028345">
    <property type="entry name" value="Antibiotic_NAT-like"/>
</dbReference>
<name>A0ABR5A3U4_9BACL</name>
<sequence length="267" mass="29770">MRRYSQVVTKPLLEQEFRQLGLAPGMTLIVHSSLSSLGWVSGGPVAVVQALMEVITDEGTLVMPAHSGEYSDPAQWENPPVPETWWDTIRATMPAFNPAYTPSQGMGAIVETFRSFPGVHRSDHPAVSFAAWGRHAKLVTEAHGLDFGLGEQSPLARIYDLDGFVLLIGVEYDSNTSFHLAENRLHDRKVELKGAPVISGGEREWIEYSEIEFETEVFNDIGAQFEEKHSVVVRPVASALCRLFKQRDGVDFAVEWFQNREGVLSRD</sequence>
<evidence type="ECO:0000313" key="6">
    <source>
        <dbReference type="Proteomes" id="UP000054526"/>
    </source>
</evidence>
<evidence type="ECO:0000256" key="4">
    <source>
        <dbReference type="RuleBase" id="RU365031"/>
    </source>
</evidence>
<keyword evidence="3 4" id="KW-0012">Acyltransferase</keyword>
<dbReference type="SUPFAM" id="SSF110710">
    <property type="entry name" value="TTHA0583/YokD-like"/>
    <property type="match status" value="1"/>
</dbReference>
<evidence type="ECO:0000256" key="3">
    <source>
        <dbReference type="ARBA" id="ARBA00023315"/>
    </source>
</evidence>
<dbReference type="Proteomes" id="UP000054526">
    <property type="component" value="Unassembled WGS sequence"/>
</dbReference>
<dbReference type="PANTHER" id="PTHR11104:SF0">
    <property type="entry name" value="SPBETA PROPHAGE-DERIVED AMINOGLYCOSIDE N(3')-ACETYLTRANSFERASE-LIKE PROTEIN YOKD"/>
    <property type="match status" value="1"/>
</dbReference>
<keyword evidence="4" id="KW-0046">Antibiotic resistance</keyword>
<comment type="catalytic activity">
    <reaction evidence="4">
        <text>a 2-deoxystreptamine antibiotic + acetyl-CoA = an N(3)-acetyl-2-deoxystreptamine antibiotic + CoA + H(+)</text>
        <dbReference type="Rhea" id="RHEA:12665"/>
        <dbReference type="ChEBI" id="CHEBI:15378"/>
        <dbReference type="ChEBI" id="CHEBI:57287"/>
        <dbReference type="ChEBI" id="CHEBI:57288"/>
        <dbReference type="ChEBI" id="CHEBI:57921"/>
        <dbReference type="ChEBI" id="CHEBI:77452"/>
        <dbReference type="EC" id="2.3.1.81"/>
    </reaction>
</comment>
<reference evidence="5 6" key="1">
    <citation type="submission" date="2014-12" db="EMBL/GenBank/DDBJ databases">
        <title>Draft genome sequence of Cohnella kolymensis strain B-2846.</title>
        <authorList>
            <person name="Karlyshev A.V."/>
            <person name="Kudryashova E.B."/>
        </authorList>
    </citation>
    <scope>NUCLEOTIDE SEQUENCE [LARGE SCALE GENOMIC DNA]</scope>
    <source>
        <strain evidence="5 6">VKM B-2846</strain>
    </source>
</reference>